<evidence type="ECO:0000259" key="5">
    <source>
        <dbReference type="SMART" id="SM00906"/>
    </source>
</evidence>
<dbReference type="InterPro" id="IPR050613">
    <property type="entry name" value="Sec_Metabolite_Reg"/>
</dbReference>
<keyword evidence="7" id="KW-1185">Reference proteome</keyword>
<feature type="region of interest" description="Disordered" evidence="4">
    <location>
        <begin position="861"/>
        <end position="926"/>
    </location>
</feature>
<comment type="caution">
    <text evidence="6">The sequence shown here is derived from an EMBL/GenBank/DDBJ whole genome shotgun (WGS) entry which is preliminary data.</text>
</comment>
<dbReference type="PANTHER" id="PTHR31001">
    <property type="entry name" value="UNCHARACTERIZED TRANSCRIPTIONAL REGULATORY PROTEIN"/>
    <property type="match status" value="1"/>
</dbReference>
<proteinExistence type="predicted"/>
<feature type="compositionally biased region" description="Polar residues" evidence="4">
    <location>
        <begin position="901"/>
        <end position="926"/>
    </location>
</feature>
<evidence type="ECO:0000313" key="7">
    <source>
        <dbReference type="Proteomes" id="UP000567179"/>
    </source>
</evidence>
<dbReference type="AlphaFoldDB" id="A0A8H5B1R6"/>
<evidence type="ECO:0000256" key="2">
    <source>
        <dbReference type="ARBA" id="ARBA00023242"/>
    </source>
</evidence>
<feature type="region of interest" description="Disordered" evidence="4">
    <location>
        <begin position="206"/>
        <end position="234"/>
    </location>
</feature>
<protein>
    <recommendedName>
        <fullName evidence="5">Xylanolytic transcriptional activator regulatory domain-containing protein</fullName>
    </recommendedName>
</protein>
<dbReference type="GO" id="GO:0005634">
    <property type="term" value="C:nucleus"/>
    <property type="evidence" value="ECO:0007669"/>
    <property type="project" value="UniProtKB-SubCell"/>
</dbReference>
<keyword evidence="2" id="KW-0539">Nucleus</keyword>
<feature type="region of interest" description="Disordered" evidence="4">
    <location>
        <begin position="1"/>
        <end position="43"/>
    </location>
</feature>
<evidence type="ECO:0000256" key="3">
    <source>
        <dbReference type="SAM" id="Coils"/>
    </source>
</evidence>
<feature type="domain" description="Xylanolytic transcriptional activator regulatory" evidence="5">
    <location>
        <begin position="416"/>
        <end position="489"/>
    </location>
</feature>
<gene>
    <name evidence="6" type="ORF">D9619_007412</name>
</gene>
<name>A0A8H5B1R6_9AGAR</name>
<feature type="region of interest" description="Disordered" evidence="4">
    <location>
        <begin position="794"/>
        <end position="817"/>
    </location>
</feature>
<dbReference type="InterPro" id="IPR007219">
    <property type="entry name" value="XnlR_reg_dom"/>
</dbReference>
<dbReference type="Pfam" id="PF04082">
    <property type="entry name" value="Fungal_trans"/>
    <property type="match status" value="1"/>
</dbReference>
<dbReference type="GO" id="GO:0008270">
    <property type="term" value="F:zinc ion binding"/>
    <property type="evidence" value="ECO:0007669"/>
    <property type="project" value="InterPro"/>
</dbReference>
<comment type="subcellular location">
    <subcellularLocation>
        <location evidence="1">Nucleus</location>
    </subcellularLocation>
</comment>
<dbReference type="OrthoDB" id="424974at2759"/>
<feature type="compositionally biased region" description="Low complexity" evidence="4">
    <location>
        <begin position="885"/>
        <end position="896"/>
    </location>
</feature>
<reference evidence="6 7" key="1">
    <citation type="journal article" date="2020" name="ISME J.">
        <title>Uncovering the hidden diversity of litter-decomposition mechanisms in mushroom-forming fungi.</title>
        <authorList>
            <person name="Floudas D."/>
            <person name="Bentzer J."/>
            <person name="Ahren D."/>
            <person name="Johansson T."/>
            <person name="Persson P."/>
            <person name="Tunlid A."/>
        </authorList>
    </citation>
    <scope>NUCLEOTIDE SEQUENCE [LARGE SCALE GENOMIC DNA]</scope>
    <source>
        <strain evidence="6 7">CBS 101986</strain>
    </source>
</reference>
<dbReference type="GO" id="GO:0006351">
    <property type="term" value="P:DNA-templated transcription"/>
    <property type="evidence" value="ECO:0007669"/>
    <property type="project" value="InterPro"/>
</dbReference>
<dbReference type="EMBL" id="JAACJJ010000043">
    <property type="protein sequence ID" value="KAF5315047.1"/>
    <property type="molecule type" value="Genomic_DNA"/>
</dbReference>
<evidence type="ECO:0000256" key="4">
    <source>
        <dbReference type="SAM" id="MobiDB-lite"/>
    </source>
</evidence>
<evidence type="ECO:0000256" key="1">
    <source>
        <dbReference type="ARBA" id="ARBA00004123"/>
    </source>
</evidence>
<accession>A0A8H5B1R6</accession>
<keyword evidence="3" id="KW-0175">Coiled coil</keyword>
<organism evidence="6 7">
    <name type="scientific">Psilocybe cf. subviscida</name>
    <dbReference type="NCBI Taxonomy" id="2480587"/>
    <lineage>
        <taxon>Eukaryota</taxon>
        <taxon>Fungi</taxon>
        <taxon>Dikarya</taxon>
        <taxon>Basidiomycota</taxon>
        <taxon>Agaricomycotina</taxon>
        <taxon>Agaricomycetes</taxon>
        <taxon>Agaricomycetidae</taxon>
        <taxon>Agaricales</taxon>
        <taxon>Agaricineae</taxon>
        <taxon>Strophariaceae</taxon>
        <taxon>Psilocybe</taxon>
    </lineage>
</organism>
<dbReference type="SMART" id="SM00906">
    <property type="entry name" value="Fungal_trans"/>
    <property type="match status" value="1"/>
</dbReference>
<feature type="coiled-coil region" evidence="3">
    <location>
        <begin position="149"/>
        <end position="176"/>
    </location>
</feature>
<feature type="compositionally biased region" description="Low complexity" evidence="4">
    <location>
        <begin position="794"/>
        <end position="809"/>
    </location>
</feature>
<feature type="compositionally biased region" description="Basic and acidic residues" evidence="4">
    <location>
        <begin position="218"/>
        <end position="234"/>
    </location>
</feature>
<sequence>MAPGGVVPLDFDHHNSSPRPLKRARKESNAASKDQPSEFAESHSFAPQPAVEHIFIADGVAAKKTGAKKIETQENSATVASPAHLARSAHFLLPLKDHGITSILLETWLRGDMSGWYTALTCFYFGNDSTNSTGVLVSGKGTRFILANTEQLHGKIQDMSDRIRSLEEALQQQHVQHAPNPDQPHPLLQTALLGIKSTMGLYNGGQANGTDAAAKGVQRRDEDMDTTRVERGSSEDTITVNENGLLHPQSTKSETSEAQLAAEIVRLSHNFPLSDVISSEPNLRLREYIRNHLPPREQADYLWEQARENALWQYNPHPSATFYPNLAYHCYTSDTAGLSPRRLALLFMILAVGCLVDLPNREPDHPDAEKYHQLARASLCEIPIMEETNVETITALFYEIWYLLVFSDKKKAAGYAWGLMGLTAKLAQSIGLHRNGGKSKVIPEELEKRRSLFWELLYLDARLSLSLGRPPSFSINHMDCPRPSYVPEHGIDPSESLHFFQEWKHSCYIHCLAPVLDNISQPNLNYDTVLDLDKRIRDFAIPVSLRNKDINTKSIVMQRASLSTALEAVLLQLHRTFFTRALSGPEEAFNRKHKYAPSVVAVFLSASRMIANIQELYEHEPYLTARILGYWSNAFSAAVSFVFFVYMLSARVDFEPPGTLREPTSSERKPEIVARGSFYYRRLSVALVALCLLVSRAPFTCLSPAALQELERARILFRAAKDICPRAQQVIHVLETMIDKANIIYNRWSDGQDVPTIVLRHITDDGSADYENSPPVNYGTLQSSGSIYGQQQTMYGGQQMQQQQSQQQQPPTDSFGRTHRSLAQCVVEAHQRAKALFPLRKPCQCGNKVAPCPPSHSWMPPPKVNSQLSPVLPPELPGTNAFARSSPAPSGYSSSNGNGGMNESTPRGYSPATVGSPSSPYTQANNHSEGIYSNVVLPTNGPPIPPLSMTLSPTSKMAVVDTINFELGALNSSSEQTFMLFF</sequence>
<dbReference type="GO" id="GO:0003677">
    <property type="term" value="F:DNA binding"/>
    <property type="evidence" value="ECO:0007669"/>
    <property type="project" value="InterPro"/>
</dbReference>
<dbReference type="CDD" id="cd12148">
    <property type="entry name" value="fungal_TF_MHR"/>
    <property type="match status" value="1"/>
</dbReference>
<dbReference type="PANTHER" id="PTHR31001:SF56">
    <property type="entry name" value="ZN(2)-C6 FUNGAL-TYPE DOMAIN-CONTAINING PROTEIN"/>
    <property type="match status" value="1"/>
</dbReference>
<dbReference type="Proteomes" id="UP000567179">
    <property type="component" value="Unassembled WGS sequence"/>
</dbReference>
<evidence type="ECO:0000313" key="6">
    <source>
        <dbReference type="EMBL" id="KAF5315047.1"/>
    </source>
</evidence>